<accession>A0A9P1D347</accession>
<dbReference type="EMBL" id="CAMXCT030003277">
    <property type="protein sequence ID" value="CAL4790799.1"/>
    <property type="molecule type" value="Genomic_DNA"/>
</dbReference>
<organism evidence="2">
    <name type="scientific">Cladocopium goreaui</name>
    <dbReference type="NCBI Taxonomy" id="2562237"/>
    <lineage>
        <taxon>Eukaryota</taxon>
        <taxon>Sar</taxon>
        <taxon>Alveolata</taxon>
        <taxon>Dinophyceae</taxon>
        <taxon>Suessiales</taxon>
        <taxon>Symbiodiniaceae</taxon>
        <taxon>Cladocopium</taxon>
    </lineage>
</organism>
<evidence type="ECO:0000313" key="2">
    <source>
        <dbReference type="EMBL" id="CAI4003487.1"/>
    </source>
</evidence>
<name>A0A9P1D347_9DINO</name>
<dbReference type="Proteomes" id="UP001152797">
    <property type="component" value="Unassembled WGS sequence"/>
</dbReference>
<proteinExistence type="predicted"/>
<dbReference type="EMBL" id="CAMXCT020003277">
    <property type="protein sequence ID" value="CAL1156862.1"/>
    <property type="molecule type" value="Genomic_DNA"/>
</dbReference>
<evidence type="ECO:0000313" key="4">
    <source>
        <dbReference type="Proteomes" id="UP001152797"/>
    </source>
</evidence>
<gene>
    <name evidence="2" type="ORF">C1SCF055_LOCUS29351</name>
</gene>
<comment type="caution">
    <text evidence="2">The sequence shown here is derived from an EMBL/GenBank/DDBJ whole genome shotgun (WGS) entry which is preliminary data.</text>
</comment>
<dbReference type="AlphaFoldDB" id="A0A9P1D347"/>
<dbReference type="EMBL" id="CAMXCT010003277">
    <property type="protein sequence ID" value="CAI4003487.1"/>
    <property type="molecule type" value="Genomic_DNA"/>
</dbReference>
<sequence>MEEISGRADGADETRIDEFTTEVAQEEICDGADCADGFTTVAQEEISGADKTLRVDDFTTVAQEEISGRADGADGSTTEVAQEVSGRAEGADETRMDEFTTVAQPQIAVAPAVAKMIAPIIWACAIAKLMAQPAQQMMAKLMAEMAQQKMAKLMAEMAEMIAQTMMANLILGWENSKVLTELEDRTLRQTAPALSVTWTMHVASVSRLAVAFTVGNLFQREERAESSKEKSGPKKCERCDISFASPMSCVNVND</sequence>
<keyword evidence="4" id="KW-1185">Reference proteome</keyword>
<evidence type="ECO:0000256" key="1">
    <source>
        <dbReference type="SAM" id="MobiDB-lite"/>
    </source>
</evidence>
<feature type="region of interest" description="Disordered" evidence="1">
    <location>
        <begin position="68"/>
        <end position="92"/>
    </location>
</feature>
<evidence type="ECO:0000313" key="3">
    <source>
        <dbReference type="EMBL" id="CAL1156862.1"/>
    </source>
</evidence>
<protein>
    <submittedName>
        <fullName evidence="2">Uncharacterized protein</fullName>
    </submittedName>
</protein>
<reference evidence="2" key="1">
    <citation type="submission" date="2022-10" db="EMBL/GenBank/DDBJ databases">
        <authorList>
            <person name="Chen Y."/>
            <person name="Dougan E. K."/>
            <person name="Chan C."/>
            <person name="Rhodes N."/>
            <person name="Thang M."/>
        </authorList>
    </citation>
    <scope>NUCLEOTIDE SEQUENCE</scope>
</reference>
<reference evidence="3" key="2">
    <citation type="submission" date="2024-04" db="EMBL/GenBank/DDBJ databases">
        <authorList>
            <person name="Chen Y."/>
            <person name="Shah S."/>
            <person name="Dougan E. K."/>
            <person name="Thang M."/>
            <person name="Chan C."/>
        </authorList>
    </citation>
    <scope>NUCLEOTIDE SEQUENCE [LARGE SCALE GENOMIC DNA]</scope>
</reference>